<dbReference type="STRING" id="1238424.J07HQW1_00227"/>
<dbReference type="HOGENOM" id="CLU_049301_19_0_2"/>
<dbReference type="SUPFAM" id="SSF52402">
    <property type="entry name" value="Adenine nucleotide alpha hydrolases-like"/>
    <property type="match status" value="1"/>
</dbReference>
<evidence type="ECO:0000259" key="1">
    <source>
        <dbReference type="Pfam" id="PF00582"/>
    </source>
</evidence>
<organism evidence="2 3">
    <name type="scientific">Haloquadratum walsbyi J07HQW1</name>
    <dbReference type="NCBI Taxonomy" id="1238424"/>
    <lineage>
        <taxon>Archaea</taxon>
        <taxon>Methanobacteriati</taxon>
        <taxon>Methanobacteriota</taxon>
        <taxon>Stenosarchaea group</taxon>
        <taxon>Halobacteria</taxon>
        <taxon>Halobacteriales</taxon>
        <taxon>Haloferacaceae</taxon>
        <taxon>Haloquadratum</taxon>
    </lineage>
</organism>
<sequence length="121" mass="12980">MKVLIGVDGTDSSLHALEETVTRTAKAGDELTVGIIADNSDRSFTEIQSDVTEIINSSEVDAIIRHLDGDPGSQLVELAESEDFDKLVIGGGKRSPMGKIQIGNLAEFILLNSRITVSLIR</sequence>
<protein>
    <submittedName>
        <fullName evidence="2">Universal stress protein UspA related nucleotide-binding protein</fullName>
    </submittedName>
</protein>
<dbReference type="Proteomes" id="UP000030649">
    <property type="component" value="Unassembled WGS sequence"/>
</dbReference>
<evidence type="ECO:0000313" key="3">
    <source>
        <dbReference type="Proteomes" id="UP000030649"/>
    </source>
</evidence>
<gene>
    <name evidence="2" type="ORF">J07HQW1_00227</name>
</gene>
<proteinExistence type="predicted"/>
<dbReference type="EMBL" id="KE356560">
    <property type="protein sequence ID" value="ERG90209.1"/>
    <property type="molecule type" value="Genomic_DNA"/>
</dbReference>
<dbReference type="InterPro" id="IPR014729">
    <property type="entry name" value="Rossmann-like_a/b/a_fold"/>
</dbReference>
<dbReference type="Gene3D" id="3.40.50.620">
    <property type="entry name" value="HUPs"/>
    <property type="match status" value="1"/>
</dbReference>
<dbReference type="InterPro" id="IPR006016">
    <property type="entry name" value="UspA"/>
</dbReference>
<name>U1MKS7_9EURY</name>
<dbReference type="CDD" id="cd00293">
    <property type="entry name" value="USP-like"/>
    <property type="match status" value="1"/>
</dbReference>
<accession>U1MKS7</accession>
<feature type="domain" description="UspA" evidence="1">
    <location>
        <begin position="2"/>
        <end position="121"/>
    </location>
</feature>
<evidence type="ECO:0000313" key="2">
    <source>
        <dbReference type="EMBL" id="ERG90209.1"/>
    </source>
</evidence>
<dbReference type="Pfam" id="PF00582">
    <property type="entry name" value="Usp"/>
    <property type="match status" value="1"/>
</dbReference>
<dbReference type="AlphaFoldDB" id="U1MKS7"/>
<reference evidence="2 3" key="1">
    <citation type="journal article" date="2013" name="PLoS ONE">
        <title>Assembly-driven community genomics of a hypersaline microbial ecosystem.</title>
        <authorList>
            <person name="Podell S."/>
            <person name="Ugalde J.A."/>
            <person name="Narasingarao P."/>
            <person name="Banfield J.F."/>
            <person name="Heidelberg K.B."/>
            <person name="Allen E.E."/>
        </authorList>
    </citation>
    <scope>NUCLEOTIDE SEQUENCE [LARGE SCALE GENOMIC DNA]</scope>
    <source>
        <strain evidence="3">J07HQW1</strain>
    </source>
</reference>